<organism evidence="1 2">
    <name type="scientific">Neptunomonas qingdaonensis</name>
    <dbReference type="NCBI Taxonomy" id="1045558"/>
    <lineage>
        <taxon>Bacteria</taxon>
        <taxon>Pseudomonadati</taxon>
        <taxon>Pseudomonadota</taxon>
        <taxon>Gammaproteobacteria</taxon>
        <taxon>Oceanospirillales</taxon>
        <taxon>Oceanospirillaceae</taxon>
        <taxon>Neptunomonas</taxon>
    </lineage>
</organism>
<evidence type="ECO:0000313" key="1">
    <source>
        <dbReference type="EMBL" id="SFG32035.1"/>
    </source>
</evidence>
<dbReference type="Proteomes" id="UP000198623">
    <property type="component" value="Unassembled WGS sequence"/>
</dbReference>
<dbReference type="OrthoDB" id="495783at2"/>
<gene>
    <name evidence="1" type="ORF">SAMN05216175_105162</name>
</gene>
<accession>A0A1I2QTV7</accession>
<sequence length="165" mass="18479">MKKILVSACFLGHKVRYDGQHSLLEHPQMKEWQEEGRLVHFCPEIAGGLTTPRLPAEITSRHPVMVVNIQGEDVTPQFLHGAELAVDKVKESGACCALLKSRSPSCGNRETYNGEFTDTLIPESGVTASELQRHGIPVFNEREIDQLIEFIQMQETPEVIHSEEC</sequence>
<dbReference type="EMBL" id="FOOU01000005">
    <property type="protein sequence ID" value="SFG32035.1"/>
    <property type="molecule type" value="Genomic_DNA"/>
</dbReference>
<dbReference type="STRING" id="1045558.SAMN05216175_105162"/>
<proteinExistence type="predicted"/>
<name>A0A1I2QTV7_9GAMM</name>
<dbReference type="PANTHER" id="PTHR30087">
    <property type="entry name" value="INNER MEMBRANE PROTEIN"/>
    <property type="match status" value="1"/>
</dbReference>
<dbReference type="Pfam" id="PF04463">
    <property type="entry name" value="2-thiour_desulf"/>
    <property type="match status" value="1"/>
</dbReference>
<keyword evidence="2" id="KW-1185">Reference proteome</keyword>
<dbReference type="RefSeq" id="WP_090727208.1">
    <property type="nucleotide sequence ID" value="NZ_FOOU01000005.1"/>
</dbReference>
<dbReference type="AlphaFoldDB" id="A0A1I2QTV7"/>
<evidence type="ECO:0000313" key="2">
    <source>
        <dbReference type="Proteomes" id="UP000198623"/>
    </source>
</evidence>
<dbReference type="InterPro" id="IPR007553">
    <property type="entry name" value="2-thiour_desulf"/>
</dbReference>
<reference evidence="2" key="1">
    <citation type="submission" date="2016-10" db="EMBL/GenBank/DDBJ databases">
        <authorList>
            <person name="Varghese N."/>
            <person name="Submissions S."/>
        </authorList>
    </citation>
    <scope>NUCLEOTIDE SEQUENCE [LARGE SCALE GENOMIC DNA]</scope>
    <source>
        <strain evidence="2">CGMCC 1.10971</strain>
    </source>
</reference>
<dbReference type="PANTHER" id="PTHR30087:SF1">
    <property type="entry name" value="HYPOTHETICAL CYTOSOLIC PROTEIN"/>
    <property type="match status" value="1"/>
</dbReference>
<protein>
    <submittedName>
        <fullName evidence="1">Uncharacterized conserved protein YbbK, DUF523 family</fullName>
    </submittedName>
</protein>